<dbReference type="EMBL" id="FNAJ01000008">
    <property type="protein sequence ID" value="SDE53224.1"/>
    <property type="molecule type" value="Genomic_DNA"/>
</dbReference>
<evidence type="ECO:0000313" key="2">
    <source>
        <dbReference type="EMBL" id="SDE53224.1"/>
    </source>
</evidence>
<dbReference type="Proteomes" id="UP000321224">
    <property type="component" value="Unassembled WGS sequence"/>
</dbReference>
<dbReference type="RefSeq" id="WP_090491610.1">
    <property type="nucleotide sequence ID" value="NZ_BJVY01000036.1"/>
</dbReference>
<evidence type="ECO:0000313" key="1">
    <source>
        <dbReference type="EMBL" id="GEL73637.1"/>
    </source>
</evidence>
<evidence type="ECO:0000313" key="3">
    <source>
        <dbReference type="Proteomes" id="UP000198717"/>
    </source>
</evidence>
<accession>A0A511HJ87</accession>
<keyword evidence="3" id="KW-1185">Reference proteome</keyword>
<protein>
    <submittedName>
        <fullName evidence="1">Uncharacterized protein</fullName>
    </submittedName>
</protein>
<proteinExistence type="predicted"/>
<dbReference type="AlphaFoldDB" id="A0A511HJ87"/>
<comment type="caution">
    <text evidence="1">The sequence shown here is derived from an EMBL/GenBank/DDBJ whole genome shotgun (WGS) entry which is preliminary data.</text>
</comment>
<dbReference type="Proteomes" id="UP000198717">
    <property type="component" value="Unassembled WGS sequence"/>
</dbReference>
<reference evidence="1 4" key="2">
    <citation type="submission" date="2019-07" db="EMBL/GenBank/DDBJ databases">
        <title>Whole genome shotgun sequence of Myxococcus virescens NBRC 100334.</title>
        <authorList>
            <person name="Hosoyama A."/>
            <person name="Uohara A."/>
            <person name="Ohji S."/>
            <person name="Ichikawa N."/>
        </authorList>
    </citation>
    <scope>NUCLEOTIDE SEQUENCE [LARGE SCALE GENOMIC DNA]</scope>
    <source>
        <strain evidence="1 4">NBRC 100334</strain>
    </source>
</reference>
<name>A0A511HJ87_9BACT</name>
<dbReference type="EMBL" id="BJVY01000036">
    <property type="protein sequence ID" value="GEL73637.1"/>
    <property type="molecule type" value="Genomic_DNA"/>
</dbReference>
<sequence length="393" mass="42641">MGYDVRWVRYDDTLHTAAFVKAASQEAEARGGLEVEFKRGAGVTRLLVKLPRSALEVQPGESERAPDEGERWGEIHFSVIPSAQRGFEVLRHFPDERGYIALSRSGDDVLMLRDDGVVSRWDGVAVHDGPRVSEGFLDDLWSPEPGVAWVVGDETYHLGPSGWTRVETGAGVPLHRVSGRHARDVWAVGEGVVFHWDGAQWSRIPSPDFGVGYGLWVDAEGVWLTGSNVKLLRLEGSQMVPVEIPDGASAEHSWYEAIFRSGGELWLAAEGECVRWNRGGATVLRTGVEGPSAFAGTSSDALILVGTCTSACWDGGSWSPVESLTERYVDACVYSDGSILASNPDEGLTRLVPRGTHAVLSVSSGFSSNRNLWLSIAELAAAIARRLNMTVQP</sequence>
<organism evidence="1 4">
    <name type="scientific">Myxococcus virescens</name>
    <dbReference type="NCBI Taxonomy" id="83456"/>
    <lineage>
        <taxon>Bacteria</taxon>
        <taxon>Pseudomonadati</taxon>
        <taxon>Myxococcota</taxon>
        <taxon>Myxococcia</taxon>
        <taxon>Myxococcales</taxon>
        <taxon>Cystobacterineae</taxon>
        <taxon>Myxococcaceae</taxon>
        <taxon>Myxococcus</taxon>
    </lineage>
</organism>
<evidence type="ECO:0000313" key="4">
    <source>
        <dbReference type="Proteomes" id="UP000321224"/>
    </source>
</evidence>
<reference evidence="2 3" key="1">
    <citation type="submission" date="2016-10" db="EMBL/GenBank/DDBJ databases">
        <authorList>
            <person name="Varghese N."/>
            <person name="Submissions S."/>
        </authorList>
    </citation>
    <scope>NUCLEOTIDE SEQUENCE [LARGE SCALE GENOMIC DNA]</scope>
    <source>
        <strain evidence="2 3">DSM 2260</strain>
    </source>
</reference>
<gene>
    <name evidence="1" type="ORF">MVI01_54210</name>
    <name evidence="2" type="ORF">SAMN04488504_10884</name>
</gene>